<reference evidence="4" key="2">
    <citation type="journal article" date="2022" name="Elife">
        <title>Obligate sexual reproduction of a homothallic fungus closely related to the Cryptococcus pathogenic species complex.</title>
        <authorList>
            <person name="Passer A.R."/>
            <person name="Clancey S.A."/>
            <person name="Shea T."/>
            <person name="David-Palma M."/>
            <person name="Averette A.F."/>
            <person name="Boekhout T."/>
            <person name="Porcel B.M."/>
            <person name="Nowrousian M."/>
            <person name="Cuomo C.A."/>
            <person name="Sun S."/>
            <person name="Heitman J."/>
            <person name="Coelho M.A."/>
        </authorList>
    </citation>
    <scope>NUCLEOTIDE SEQUENCE</scope>
    <source>
        <strain evidence="4">CBS 7841</strain>
    </source>
</reference>
<evidence type="ECO:0000256" key="2">
    <source>
        <dbReference type="RuleBase" id="RU367162"/>
    </source>
</evidence>
<dbReference type="GO" id="GO:0005634">
    <property type="term" value="C:nucleus"/>
    <property type="evidence" value="ECO:0007669"/>
    <property type="project" value="UniProtKB-SubCell"/>
</dbReference>
<comment type="similarity">
    <text evidence="1 2">Belongs to the YPI1 family.</text>
</comment>
<dbReference type="RefSeq" id="XP_066069112.1">
    <property type="nucleotide sequence ID" value="XM_066213015.1"/>
</dbReference>
<feature type="region of interest" description="Disordered" evidence="3">
    <location>
        <begin position="1"/>
        <end position="175"/>
    </location>
</feature>
<reference evidence="4" key="1">
    <citation type="submission" date="2016-06" db="EMBL/GenBank/DDBJ databases">
        <authorList>
            <person name="Cuomo C."/>
            <person name="Litvintseva A."/>
            <person name="Heitman J."/>
            <person name="Chen Y."/>
            <person name="Sun S."/>
            <person name="Springer D."/>
            <person name="Dromer F."/>
            <person name="Young S."/>
            <person name="Zeng Q."/>
            <person name="Chapman S."/>
            <person name="Gujja S."/>
            <person name="Saif S."/>
            <person name="Birren B."/>
        </authorList>
    </citation>
    <scope>NUCLEOTIDE SEQUENCE</scope>
    <source>
        <strain evidence="4">CBS 7841</strain>
    </source>
</reference>
<evidence type="ECO:0000313" key="5">
    <source>
        <dbReference type="Proteomes" id="UP000094043"/>
    </source>
</evidence>
<sequence length="175" mass="19215">MPTGQPQGIGSSQASIVIEAGPSTQQQDGRPVTTLRLRGGPVTDRRVVWSEETIDNEGMGKKKSKVCCIYHKPRAFDESSEESSSDKSGSERDALNHRRSNGHKAHRLRDGAVTVEEENSESEGGAGDGRARPPKKSRQHRHNHKCDHLRPSTKPNKYDVAPNESVKGKEKNSTP</sequence>
<dbReference type="GO" id="GO:0004865">
    <property type="term" value="F:protein serine/threonine phosphatase inhibitor activity"/>
    <property type="evidence" value="ECO:0007669"/>
    <property type="project" value="UniProtKB-UniRule"/>
</dbReference>
<dbReference type="GO" id="GO:0008157">
    <property type="term" value="F:protein phosphatase 1 binding"/>
    <property type="evidence" value="ECO:0007669"/>
    <property type="project" value="TreeGrafter"/>
</dbReference>
<gene>
    <name evidence="4" type="ORF">L203_103621</name>
</gene>
<dbReference type="Proteomes" id="UP000094043">
    <property type="component" value="Chromosome 4"/>
</dbReference>
<feature type="compositionally biased region" description="Basic and acidic residues" evidence="3">
    <location>
        <begin position="166"/>
        <end position="175"/>
    </location>
</feature>
<comment type="function">
    <text evidence="2">Regulator of type 1 phosphatases which maintains protein phosphatase activity under strict control.</text>
</comment>
<accession>A0A1E3IIB1</accession>
<dbReference type="Pfam" id="PF07491">
    <property type="entry name" value="PPI_Ypi1"/>
    <property type="match status" value="1"/>
</dbReference>
<proteinExistence type="inferred from homology"/>
<name>A0A1E3IIB1_9TREE</name>
<dbReference type="OrthoDB" id="307488at2759"/>
<dbReference type="EMBL" id="CP143787">
    <property type="protein sequence ID" value="WVN88412.1"/>
    <property type="molecule type" value="Genomic_DNA"/>
</dbReference>
<feature type="compositionally biased region" description="Basic and acidic residues" evidence="3">
    <location>
        <begin position="84"/>
        <end position="96"/>
    </location>
</feature>
<dbReference type="KEGG" id="cdep:91087832"/>
<reference evidence="4" key="3">
    <citation type="submission" date="2024-01" db="EMBL/GenBank/DDBJ databases">
        <authorList>
            <person name="Coelho M.A."/>
            <person name="David-Palma M."/>
            <person name="Shea T."/>
            <person name="Sun S."/>
            <person name="Cuomo C.A."/>
            <person name="Heitman J."/>
        </authorList>
    </citation>
    <scope>NUCLEOTIDE SEQUENCE</scope>
    <source>
        <strain evidence="4">CBS 7841</strain>
    </source>
</reference>
<dbReference type="PANTHER" id="PTHR20835:SF0">
    <property type="entry name" value="E3 UBIQUITIN-PROTEIN LIGASE PPP1R11"/>
    <property type="match status" value="1"/>
</dbReference>
<evidence type="ECO:0000256" key="1">
    <source>
        <dbReference type="ARBA" id="ARBA00005605"/>
    </source>
</evidence>
<feature type="compositionally biased region" description="Basic residues" evidence="3">
    <location>
        <begin position="97"/>
        <end position="107"/>
    </location>
</feature>
<dbReference type="GeneID" id="91087832"/>
<evidence type="ECO:0000313" key="4">
    <source>
        <dbReference type="EMBL" id="WVN88412.1"/>
    </source>
</evidence>
<comment type="subcellular location">
    <subcellularLocation>
        <location evidence="2">Nucleus</location>
    </subcellularLocation>
</comment>
<feature type="compositionally biased region" description="Basic residues" evidence="3">
    <location>
        <begin position="132"/>
        <end position="147"/>
    </location>
</feature>
<protein>
    <recommendedName>
        <fullName evidence="2">Type 1 phosphatases regulator</fullName>
    </recommendedName>
</protein>
<dbReference type="AlphaFoldDB" id="A0A1E3IIB1"/>
<dbReference type="InterPro" id="IPR011107">
    <property type="entry name" value="PPI_Ypi1"/>
</dbReference>
<keyword evidence="2" id="KW-0539">Nucleus</keyword>
<evidence type="ECO:0000256" key="3">
    <source>
        <dbReference type="SAM" id="MobiDB-lite"/>
    </source>
</evidence>
<feature type="compositionally biased region" description="Polar residues" evidence="3">
    <location>
        <begin position="1"/>
        <end position="15"/>
    </location>
</feature>
<keyword evidence="5" id="KW-1185">Reference proteome</keyword>
<dbReference type="VEuPathDB" id="FungiDB:L203_02780"/>
<organism evidence="4 5">
    <name type="scientific">Cryptococcus depauperatus CBS 7841</name>
    <dbReference type="NCBI Taxonomy" id="1295531"/>
    <lineage>
        <taxon>Eukaryota</taxon>
        <taxon>Fungi</taxon>
        <taxon>Dikarya</taxon>
        <taxon>Basidiomycota</taxon>
        <taxon>Agaricomycotina</taxon>
        <taxon>Tremellomycetes</taxon>
        <taxon>Tremellales</taxon>
        <taxon>Cryptococcaceae</taxon>
        <taxon>Cryptococcus</taxon>
    </lineage>
</organism>
<dbReference type="PANTHER" id="PTHR20835">
    <property type="entry name" value="E3 UBIQUITIN-PROTEIN LIGASE PPP1R11-RELATED"/>
    <property type="match status" value="1"/>
</dbReference>